<gene>
    <name evidence="3" type="ORF">AAGT95_12190</name>
</gene>
<sequence length="582" mass="63486">MSDSASTDIHQAKAKWEWLEPLWLQGGVNLAFNHAGSASWPVLLDDVTVDEALVIDVSAVPALADPLEKGDSFHLVGHVMGALVRTSPLAVMERLEDTSRVRFRCTYPDYLSTIHRRGTFRAPLRAEMGVGTRLTLAEDAPVVDADLCNLSLGGCLLSMRLADAVALTPDQPIFSLELHFPNQQRLELKGHVRHIRTNDEWTRALVGCEFDELPIDSERMLWFCVKEIEREDARRAQSSEKPLEPSGLFLTPSGRRLPQPPSGIAAEKPAATVGNTVARQLQRVADYLNAQSLQLQNGGTISSTLLSRHADTIIALGGPGRESLLYAMGYLDAEPVAVQHALVVAIRAVDLARQQGFDSETLKAVAASALVHDLGKASLPSDLLESRDGLTEAQRALLPGHVHRISERVADCRWLSPEIAAQVIGQVNERLDGSGYPLGVHGAAIGELGRMIAVVDVIDALTRPRADRAAWSLVEAYRHVLGEATAFDNRWARRYVRLFGVTPVGSLARYSSGALAWVQRLDAQARPSQVHMVLNANSPRRRLDLVLAQRDLDQLGRLEGAVQPATYGLSLANSGLRSAVRE</sequence>
<dbReference type="InterPro" id="IPR037522">
    <property type="entry name" value="HD_GYP_dom"/>
</dbReference>
<dbReference type="PANTHER" id="PTHR45228:SF4">
    <property type="entry name" value="LIPOPROTEIN"/>
    <property type="match status" value="1"/>
</dbReference>
<evidence type="ECO:0000313" key="3">
    <source>
        <dbReference type="EMBL" id="XAD52607.1"/>
    </source>
</evidence>
<accession>A0ABZ3CN62</accession>
<protein>
    <submittedName>
        <fullName evidence="3">HD domain-containing phosphohydrolase</fullName>
    </submittedName>
</protein>
<evidence type="ECO:0000256" key="1">
    <source>
        <dbReference type="SAM" id="MobiDB-lite"/>
    </source>
</evidence>
<dbReference type="RefSeq" id="WP_342593950.1">
    <property type="nucleotide sequence ID" value="NZ_CP151919.1"/>
</dbReference>
<dbReference type="SUPFAM" id="SSF141371">
    <property type="entry name" value="PilZ domain-like"/>
    <property type="match status" value="1"/>
</dbReference>
<dbReference type="InterPro" id="IPR003607">
    <property type="entry name" value="HD/PDEase_dom"/>
</dbReference>
<evidence type="ECO:0000259" key="2">
    <source>
        <dbReference type="PROSITE" id="PS51832"/>
    </source>
</evidence>
<dbReference type="Proteomes" id="UP001453229">
    <property type="component" value="Chromosome"/>
</dbReference>
<dbReference type="InterPro" id="IPR052020">
    <property type="entry name" value="Cyclic_di-GMP/3'3'-cGAMP_PDE"/>
</dbReference>
<dbReference type="Gene3D" id="2.40.10.220">
    <property type="entry name" value="predicted glycosyltransferase like domains"/>
    <property type="match status" value="1"/>
</dbReference>
<dbReference type="SMART" id="SM00471">
    <property type="entry name" value="HDc"/>
    <property type="match status" value="1"/>
</dbReference>
<reference evidence="3 4" key="1">
    <citation type="submission" date="2024-04" db="EMBL/GenBank/DDBJ databases">
        <title>Salinicola lusitanus LLJ914,a marine bacterium isolated from the Okinawa Trough.</title>
        <authorList>
            <person name="Li J."/>
        </authorList>
    </citation>
    <scope>NUCLEOTIDE SEQUENCE [LARGE SCALE GENOMIC DNA]</scope>
    <source>
        <strain evidence="3 4">LLJ914</strain>
    </source>
</reference>
<proteinExistence type="predicted"/>
<dbReference type="Gene3D" id="1.10.3210.10">
    <property type="entry name" value="Hypothetical protein af1432"/>
    <property type="match status" value="1"/>
</dbReference>
<name>A0ABZ3CN62_9GAMM</name>
<dbReference type="PANTHER" id="PTHR45228">
    <property type="entry name" value="CYCLIC DI-GMP PHOSPHODIESTERASE TM_0186-RELATED"/>
    <property type="match status" value="1"/>
</dbReference>
<feature type="compositionally biased region" description="Basic and acidic residues" evidence="1">
    <location>
        <begin position="234"/>
        <end position="243"/>
    </location>
</feature>
<dbReference type="PROSITE" id="PS51832">
    <property type="entry name" value="HD_GYP"/>
    <property type="match status" value="1"/>
</dbReference>
<keyword evidence="4" id="KW-1185">Reference proteome</keyword>
<dbReference type="CDD" id="cd00077">
    <property type="entry name" value="HDc"/>
    <property type="match status" value="1"/>
</dbReference>
<dbReference type="InterPro" id="IPR009875">
    <property type="entry name" value="PilZ_domain"/>
</dbReference>
<dbReference type="Pfam" id="PF07238">
    <property type="entry name" value="PilZ"/>
    <property type="match status" value="1"/>
</dbReference>
<evidence type="ECO:0000313" key="4">
    <source>
        <dbReference type="Proteomes" id="UP001453229"/>
    </source>
</evidence>
<organism evidence="3 4">
    <name type="scientific">Salinicola lusitanus</name>
    <dbReference type="NCBI Taxonomy" id="1949085"/>
    <lineage>
        <taxon>Bacteria</taxon>
        <taxon>Pseudomonadati</taxon>
        <taxon>Pseudomonadota</taxon>
        <taxon>Gammaproteobacteria</taxon>
        <taxon>Oceanospirillales</taxon>
        <taxon>Halomonadaceae</taxon>
        <taxon>Salinicola</taxon>
    </lineage>
</organism>
<feature type="domain" description="HD-GYP" evidence="2">
    <location>
        <begin position="317"/>
        <end position="512"/>
    </location>
</feature>
<dbReference type="SUPFAM" id="SSF109604">
    <property type="entry name" value="HD-domain/PDEase-like"/>
    <property type="match status" value="1"/>
</dbReference>
<dbReference type="Pfam" id="PF13487">
    <property type="entry name" value="HD_5"/>
    <property type="match status" value="1"/>
</dbReference>
<feature type="region of interest" description="Disordered" evidence="1">
    <location>
        <begin position="234"/>
        <end position="268"/>
    </location>
</feature>
<dbReference type="EMBL" id="CP151919">
    <property type="protein sequence ID" value="XAD52607.1"/>
    <property type="molecule type" value="Genomic_DNA"/>
</dbReference>